<feature type="domain" description="GtrA/DPMS transmembrane" evidence="7">
    <location>
        <begin position="17"/>
        <end position="145"/>
    </location>
</feature>
<evidence type="ECO:0000256" key="2">
    <source>
        <dbReference type="ARBA" id="ARBA00009399"/>
    </source>
</evidence>
<protein>
    <submittedName>
        <fullName evidence="8">GtrA family protein</fullName>
    </submittedName>
</protein>
<keyword evidence="9" id="KW-1185">Reference proteome</keyword>
<evidence type="ECO:0000256" key="4">
    <source>
        <dbReference type="ARBA" id="ARBA00022989"/>
    </source>
</evidence>
<feature type="transmembrane region" description="Helical" evidence="6">
    <location>
        <begin position="16"/>
        <end position="37"/>
    </location>
</feature>
<dbReference type="Pfam" id="PF04138">
    <property type="entry name" value="GtrA_DPMS_TM"/>
    <property type="match status" value="1"/>
</dbReference>
<evidence type="ECO:0000256" key="5">
    <source>
        <dbReference type="ARBA" id="ARBA00023136"/>
    </source>
</evidence>
<dbReference type="InterPro" id="IPR007267">
    <property type="entry name" value="GtrA_DPMS_TM"/>
</dbReference>
<dbReference type="Proteomes" id="UP000460412">
    <property type="component" value="Unassembled WGS sequence"/>
</dbReference>
<keyword evidence="3 6" id="KW-0812">Transmembrane</keyword>
<dbReference type="GO" id="GO:0005886">
    <property type="term" value="C:plasma membrane"/>
    <property type="evidence" value="ECO:0007669"/>
    <property type="project" value="TreeGrafter"/>
</dbReference>
<dbReference type="PANTHER" id="PTHR38459">
    <property type="entry name" value="PROPHAGE BACTOPRENOL-LINKED GLUCOSE TRANSLOCASE HOMOLOG"/>
    <property type="match status" value="1"/>
</dbReference>
<dbReference type="AlphaFoldDB" id="A0A7X3MIK7"/>
<dbReference type="InterPro" id="IPR051401">
    <property type="entry name" value="GtrA_CellWall_Glycosyl"/>
</dbReference>
<comment type="subcellular location">
    <subcellularLocation>
        <location evidence="1">Membrane</location>
        <topology evidence="1">Multi-pass membrane protein</topology>
    </subcellularLocation>
</comment>
<gene>
    <name evidence="8" type="ORF">GN277_16590</name>
</gene>
<comment type="caution">
    <text evidence="8">The sequence shown here is derived from an EMBL/GenBank/DDBJ whole genome shotgun (WGS) entry which is preliminary data.</text>
</comment>
<dbReference type="EMBL" id="WUQX01000001">
    <property type="protein sequence ID" value="MXP76940.1"/>
    <property type="molecule type" value="Genomic_DNA"/>
</dbReference>
<keyword evidence="4 6" id="KW-1133">Transmembrane helix</keyword>
<accession>A0A7X3MIK7</accession>
<dbReference type="PANTHER" id="PTHR38459:SF5">
    <property type="entry name" value="CELL WALL TEICHOIC ACID GLYCOSYLATION PROTEIN GTCA"/>
    <property type="match status" value="1"/>
</dbReference>
<evidence type="ECO:0000313" key="8">
    <source>
        <dbReference type="EMBL" id="MXP76940.1"/>
    </source>
</evidence>
<evidence type="ECO:0000256" key="6">
    <source>
        <dbReference type="SAM" id="Phobius"/>
    </source>
</evidence>
<feature type="transmembrane region" description="Helical" evidence="6">
    <location>
        <begin position="43"/>
        <end position="61"/>
    </location>
</feature>
<evidence type="ECO:0000313" key="9">
    <source>
        <dbReference type="Proteomes" id="UP000460412"/>
    </source>
</evidence>
<keyword evidence="5 6" id="KW-0472">Membrane</keyword>
<feature type="transmembrane region" description="Helical" evidence="6">
    <location>
        <begin position="82"/>
        <end position="104"/>
    </location>
</feature>
<name>A0A7X3MIK7_9FIRM</name>
<dbReference type="RefSeq" id="WP_159751980.1">
    <property type="nucleotide sequence ID" value="NZ_WUQX01000001.1"/>
</dbReference>
<dbReference type="GO" id="GO:0000271">
    <property type="term" value="P:polysaccharide biosynthetic process"/>
    <property type="evidence" value="ECO:0007669"/>
    <property type="project" value="InterPro"/>
</dbReference>
<comment type="similarity">
    <text evidence="2">Belongs to the GtrA family.</text>
</comment>
<evidence type="ECO:0000256" key="1">
    <source>
        <dbReference type="ARBA" id="ARBA00004141"/>
    </source>
</evidence>
<evidence type="ECO:0000259" key="7">
    <source>
        <dbReference type="Pfam" id="PF04138"/>
    </source>
</evidence>
<organism evidence="8 9">
    <name type="scientific">Sporofaciens musculi</name>
    <dbReference type="NCBI Taxonomy" id="2681861"/>
    <lineage>
        <taxon>Bacteria</taxon>
        <taxon>Bacillati</taxon>
        <taxon>Bacillota</taxon>
        <taxon>Clostridia</taxon>
        <taxon>Lachnospirales</taxon>
        <taxon>Lachnospiraceae</taxon>
        <taxon>Sporofaciens</taxon>
    </lineage>
</organism>
<reference evidence="8 9" key="1">
    <citation type="submission" date="2019-12" db="EMBL/GenBank/DDBJ databases">
        <title>Sporaefaciens musculi gen. nov., sp. nov., a novel bacterium isolated from the caecum of an obese mouse.</title>
        <authorList>
            <person name="Rasmussen T.S."/>
            <person name="Streidl T."/>
            <person name="Hitch T.C.A."/>
            <person name="Wortmann E."/>
            <person name="Deptula P."/>
            <person name="Hansen M."/>
            <person name="Nielsen D.S."/>
            <person name="Clavel T."/>
            <person name="Vogensen F.K."/>
        </authorList>
    </citation>
    <scope>NUCLEOTIDE SEQUENCE [LARGE SCALE GENOMIC DNA]</scope>
    <source>
        <strain evidence="8 9">WCA-9-b2</strain>
    </source>
</reference>
<sequence length="148" mass="17374">MREEKLDKFINRETELYLVFGVLTTVVNFGTYLVFDWLLGQDYYLISNILSFVFATMFAFVTNKKFVFQSEIWKWELVIKEAVSFVSARIGTFVVVEEIGLWIAVHFLKINMIHVFYLDGILLAKILLAFVAVLVNYILSKFFIFKKN</sequence>
<feature type="transmembrane region" description="Helical" evidence="6">
    <location>
        <begin position="116"/>
        <end position="139"/>
    </location>
</feature>
<proteinExistence type="inferred from homology"/>
<evidence type="ECO:0000256" key="3">
    <source>
        <dbReference type="ARBA" id="ARBA00022692"/>
    </source>
</evidence>